<protein>
    <submittedName>
        <fullName evidence="3">Trehalose-6-P synthase/phosphatase complex subunit</fullName>
    </submittedName>
</protein>
<feature type="compositionally biased region" description="Low complexity" evidence="1">
    <location>
        <begin position="188"/>
        <end position="200"/>
    </location>
</feature>
<feature type="compositionally biased region" description="Basic residues" evidence="1">
    <location>
        <begin position="176"/>
        <end position="187"/>
    </location>
</feature>
<dbReference type="Pfam" id="PF00982">
    <property type="entry name" value="Glyco_transf_20"/>
    <property type="match status" value="1"/>
</dbReference>
<dbReference type="EMBL" id="JBAHYK010001556">
    <property type="protein sequence ID" value="KAL0567563.1"/>
    <property type="molecule type" value="Genomic_DNA"/>
</dbReference>
<dbReference type="PANTHER" id="PTHR10788">
    <property type="entry name" value="TREHALOSE-6-PHOSPHATE SYNTHASE"/>
    <property type="match status" value="1"/>
</dbReference>
<dbReference type="CDD" id="cd03788">
    <property type="entry name" value="GT20_TPS"/>
    <property type="match status" value="1"/>
</dbReference>
<sequence>MSSSSSLRNHRIIVASLFLPHTVVQGSPDDYYTDSPVNGGTFDTDDTTDLNIPEVISKLSAHRPTPGTRLASARTANPTTAGDYFGLTKAAPPPRLKSIVEDLKDRANVTALPSPTGEMTNPFSVPASKEMTNPFSPSLPTGEGNREGHRDPAGQPHASLKRISTGPPNASTTHFQRSHSRRLRRQGSRSSSRRPGLSASKSRDQTHSPNIDNLPEEEDDDENTFFFEPNAHVNGGLKNALDSVSRDITPTQSPTAARRPGHSRGNSLQSVSKLKEKLWIGTLGAKTDGFSDRLKRNIDARLRKEHDCEAVWVGDEEFEGCYDEFCHQVLWPALHYAVPDAPKTKMFYESAAYKQYVSVNKAFAEKIAEVWQEGDIVWVNDYHLMLLPLMLRSSGLIPSNAPIGFFLHAAFPSSEIFRCLSVRSALLRGMLGANLVGFQTANHARHFRQTCSRILSVESLPRGIQLGSGSSPFSPSSPPPAPPHPSLNRSHSSSSFLHSVENSGLTHLSSSASYGSVSSSVGEHGKGRFVDVGVFPMGIDVRQLNEKRKEAEVGEWEGILKQRYSGMKIIVGRDKMDEVQGVRQKIQAFERFLEEYASRDPELKEKVVLIQIAIPASSSQVDEDIGSQILTTVSHINSRFSTLTYQPIVFLHTQDVSFSQYLALLRVADAFLVTSLREGMALRTHEFVVCQEGKEKEGSLVLSEFTGSYSYSGFRSCIAVNPWDIRGTAHAINTSLTMSPSEAHSRWEDLQEHVVSQNAQTFVRGFLGRCLRSAQEQGDPDTQEGGGDTQGGGGGKRELDVRKVMGRWKHAGRRLVVVDWEGGVFVPSPPSQESETKAIEVLKALVKDPRNEVWLLSGYPRSELARVGREVGGRLGIVAENGCFVRARNLKAKEGKGQGEGGGGGGGGEWMSMVANLNMTWKGVCSEMLHYVGFSPPFVSLTDSLCPPGSLPNEPQAHTSKNAKPPSYGASPPLLPLSPPPPPPPHPSPPPPPPSPPPPYPPPPPPPTQTATPNGPAAKPPKPKTTSSTPSANDSASA</sequence>
<dbReference type="PRINTS" id="PR01217">
    <property type="entry name" value="PRICHEXTENSN"/>
</dbReference>
<feature type="chain" id="PRO_5046499133" evidence="2">
    <location>
        <begin position="27"/>
        <end position="1038"/>
    </location>
</feature>
<comment type="caution">
    <text evidence="3">The sequence shown here is derived from an EMBL/GenBank/DDBJ whole genome shotgun (WGS) entry which is preliminary data.</text>
</comment>
<proteinExistence type="predicted"/>
<feature type="compositionally biased region" description="Polar residues" evidence="1">
    <location>
        <begin position="166"/>
        <end position="175"/>
    </location>
</feature>
<evidence type="ECO:0000313" key="4">
    <source>
        <dbReference type="Proteomes" id="UP001465976"/>
    </source>
</evidence>
<feature type="region of interest" description="Disordered" evidence="1">
    <location>
        <begin position="246"/>
        <end position="269"/>
    </location>
</feature>
<keyword evidence="2" id="KW-0732">Signal</keyword>
<feature type="compositionally biased region" description="Gly residues" evidence="1">
    <location>
        <begin position="784"/>
        <end position="794"/>
    </location>
</feature>
<dbReference type="PANTHER" id="PTHR10788:SF15">
    <property type="entry name" value="TREHALOSE SYNTHASE COMPLEX REGULATORY SUBUNIT TPS3-RELATED"/>
    <property type="match status" value="1"/>
</dbReference>
<gene>
    <name evidence="3" type="primary">TPS3_1</name>
    <name evidence="3" type="ORF">V5O48_014433</name>
</gene>
<evidence type="ECO:0000256" key="2">
    <source>
        <dbReference type="SAM" id="SignalP"/>
    </source>
</evidence>
<feature type="region of interest" description="Disordered" evidence="1">
    <location>
        <begin position="109"/>
        <end position="231"/>
    </location>
</feature>
<name>A0ABR3EXL8_9AGAR</name>
<feature type="compositionally biased region" description="Polar residues" evidence="1">
    <location>
        <begin position="111"/>
        <end position="123"/>
    </location>
</feature>
<accession>A0ABR3EXL8</accession>
<dbReference type="Pfam" id="PF02358">
    <property type="entry name" value="Trehalose_PPase"/>
    <property type="match status" value="1"/>
</dbReference>
<dbReference type="Proteomes" id="UP001465976">
    <property type="component" value="Unassembled WGS sequence"/>
</dbReference>
<dbReference type="SUPFAM" id="SSF53756">
    <property type="entry name" value="UDP-Glycosyltransferase/glycogen phosphorylase"/>
    <property type="match status" value="1"/>
</dbReference>
<dbReference type="Gene3D" id="3.40.50.2000">
    <property type="entry name" value="Glycogen Phosphorylase B"/>
    <property type="match status" value="2"/>
</dbReference>
<feature type="region of interest" description="Disordered" evidence="1">
    <location>
        <begin position="950"/>
        <end position="1038"/>
    </location>
</feature>
<evidence type="ECO:0000313" key="3">
    <source>
        <dbReference type="EMBL" id="KAL0567563.1"/>
    </source>
</evidence>
<feature type="region of interest" description="Disordered" evidence="1">
    <location>
        <begin position="468"/>
        <end position="494"/>
    </location>
</feature>
<feature type="compositionally biased region" description="Acidic residues" evidence="1">
    <location>
        <begin position="214"/>
        <end position="223"/>
    </location>
</feature>
<organism evidence="3 4">
    <name type="scientific">Marasmius crinis-equi</name>
    <dbReference type="NCBI Taxonomy" id="585013"/>
    <lineage>
        <taxon>Eukaryota</taxon>
        <taxon>Fungi</taxon>
        <taxon>Dikarya</taxon>
        <taxon>Basidiomycota</taxon>
        <taxon>Agaricomycotina</taxon>
        <taxon>Agaricomycetes</taxon>
        <taxon>Agaricomycetidae</taxon>
        <taxon>Agaricales</taxon>
        <taxon>Marasmiineae</taxon>
        <taxon>Marasmiaceae</taxon>
        <taxon>Marasmius</taxon>
    </lineage>
</organism>
<feature type="compositionally biased region" description="Pro residues" evidence="1">
    <location>
        <begin position="475"/>
        <end position="485"/>
    </location>
</feature>
<feature type="compositionally biased region" description="Polar residues" evidence="1">
    <location>
        <begin position="130"/>
        <end position="139"/>
    </location>
</feature>
<dbReference type="InterPro" id="IPR003337">
    <property type="entry name" value="Trehalose_PPase"/>
</dbReference>
<feature type="compositionally biased region" description="Pro residues" evidence="1">
    <location>
        <begin position="973"/>
        <end position="1008"/>
    </location>
</feature>
<feature type="compositionally biased region" description="Polar residues" evidence="1">
    <location>
        <begin position="246"/>
        <end position="255"/>
    </location>
</feature>
<feature type="region of interest" description="Disordered" evidence="1">
    <location>
        <begin position="774"/>
        <end position="798"/>
    </location>
</feature>
<keyword evidence="4" id="KW-1185">Reference proteome</keyword>
<feature type="signal peptide" evidence="2">
    <location>
        <begin position="1"/>
        <end position="26"/>
    </location>
</feature>
<dbReference type="InterPro" id="IPR001830">
    <property type="entry name" value="Glyco_trans_20"/>
</dbReference>
<reference evidence="3 4" key="1">
    <citation type="submission" date="2024-02" db="EMBL/GenBank/DDBJ databases">
        <title>A draft genome for the cacao thread blight pathogen Marasmius crinis-equi.</title>
        <authorList>
            <person name="Cohen S.P."/>
            <person name="Baruah I.K."/>
            <person name="Amoako-Attah I."/>
            <person name="Bukari Y."/>
            <person name="Meinhardt L.W."/>
            <person name="Bailey B.A."/>
        </authorList>
    </citation>
    <scope>NUCLEOTIDE SEQUENCE [LARGE SCALE GENOMIC DNA]</scope>
    <source>
        <strain evidence="3 4">GH-76</strain>
    </source>
</reference>
<evidence type="ECO:0000256" key="1">
    <source>
        <dbReference type="SAM" id="MobiDB-lite"/>
    </source>
</evidence>